<evidence type="ECO:0000313" key="12">
    <source>
        <dbReference type="EMBL" id="KAH3897428.1"/>
    </source>
</evidence>
<keyword evidence="13" id="KW-1185">Reference proteome</keyword>
<reference evidence="12" key="2">
    <citation type="submission" date="2020-11" db="EMBL/GenBank/DDBJ databases">
        <authorList>
            <person name="McCartney M.A."/>
            <person name="Auch B."/>
            <person name="Kono T."/>
            <person name="Mallez S."/>
            <person name="Becker A."/>
            <person name="Gohl D.M."/>
            <person name="Silverstein K.A.T."/>
            <person name="Koren S."/>
            <person name="Bechman K.B."/>
            <person name="Herman A."/>
            <person name="Abrahante J.E."/>
            <person name="Garbe J."/>
        </authorList>
    </citation>
    <scope>NUCLEOTIDE SEQUENCE</scope>
    <source>
        <strain evidence="12">Duluth1</strain>
        <tissue evidence="12">Whole animal</tissue>
    </source>
</reference>
<keyword evidence="7" id="KW-0804">Transcription</keyword>
<sequence length="174" mass="20177">MFPSKAHLRMHVRVHTGERPFICRVCGQHACSHAQSYGPANQLLYGPANQLVERTHEQITSLYNAHMIRQPTCRPAIADFQREKNVSFYSARRRRVVHRHRQTDGRTDRQTGQTYTIICRKFWPSRAHLEMHVRTHTGEKPFACPVCGKRFNQKGSMKSHVFQVHMNASTSKKA</sequence>
<dbReference type="GO" id="GO:0000981">
    <property type="term" value="F:DNA-binding transcription factor activity, RNA polymerase II-specific"/>
    <property type="evidence" value="ECO:0007669"/>
    <property type="project" value="TreeGrafter"/>
</dbReference>
<keyword evidence="6" id="KW-0805">Transcription regulation</keyword>
<evidence type="ECO:0000256" key="2">
    <source>
        <dbReference type="ARBA" id="ARBA00022723"/>
    </source>
</evidence>
<dbReference type="Proteomes" id="UP000828390">
    <property type="component" value="Unassembled WGS sequence"/>
</dbReference>
<dbReference type="AlphaFoldDB" id="A0A9D4NMH0"/>
<evidence type="ECO:0000259" key="11">
    <source>
        <dbReference type="PROSITE" id="PS50157"/>
    </source>
</evidence>
<evidence type="ECO:0000256" key="6">
    <source>
        <dbReference type="ARBA" id="ARBA00023015"/>
    </source>
</evidence>
<dbReference type="GO" id="GO:0005634">
    <property type="term" value="C:nucleus"/>
    <property type="evidence" value="ECO:0007669"/>
    <property type="project" value="UniProtKB-SubCell"/>
</dbReference>
<keyword evidence="3" id="KW-0677">Repeat</keyword>
<evidence type="ECO:0000256" key="7">
    <source>
        <dbReference type="ARBA" id="ARBA00023163"/>
    </source>
</evidence>
<feature type="domain" description="C2H2-type" evidence="11">
    <location>
        <begin position="119"/>
        <end position="141"/>
    </location>
</feature>
<dbReference type="SUPFAM" id="SSF57667">
    <property type="entry name" value="beta-beta-alpha zinc fingers"/>
    <property type="match status" value="2"/>
</dbReference>
<organism evidence="12 13">
    <name type="scientific">Dreissena polymorpha</name>
    <name type="common">Zebra mussel</name>
    <name type="synonym">Mytilus polymorpha</name>
    <dbReference type="NCBI Taxonomy" id="45954"/>
    <lineage>
        <taxon>Eukaryota</taxon>
        <taxon>Metazoa</taxon>
        <taxon>Spiralia</taxon>
        <taxon>Lophotrochozoa</taxon>
        <taxon>Mollusca</taxon>
        <taxon>Bivalvia</taxon>
        <taxon>Autobranchia</taxon>
        <taxon>Heteroconchia</taxon>
        <taxon>Euheterodonta</taxon>
        <taxon>Imparidentia</taxon>
        <taxon>Neoheterodontei</taxon>
        <taxon>Myida</taxon>
        <taxon>Dreissenoidea</taxon>
        <taxon>Dreissenidae</taxon>
        <taxon>Dreissena</taxon>
    </lineage>
</organism>
<dbReference type="PANTHER" id="PTHR23233">
    <property type="entry name" value="SAL-LIKE PROTEIN"/>
    <property type="match status" value="1"/>
</dbReference>
<name>A0A9D4NMH0_DREPO</name>
<dbReference type="Pfam" id="PF13465">
    <property type="entry name" value="zf-H2C2_2"/>
    <property type="match status" value="1"/>
</dbReference>
<proteinExistence type="inferred from homology"/>
<dbReference type="Gene3D" id="3.30.160.60">
    <property type="entry name" value="Classic Zinc Finger"/>
    <property type="match status" value="3"/>
</dbReference>
<dbReference type="PANTHER" id="PTHR23233:SF15">
    <property type="entry name" value="SAL-LIKE PROTEIN 2"/>
    <property type="match status" value="1"/>
</dbReference>
<dbReference type="InterPro" id="IPR036236">
    <property type="entry name" value="Znf_C2H2_sf"/>
</dbReference>
<feature type="domain" description="C2H2-type" evidence="11">
    <location>
        <begin position="1"/>
        <end position="20"/>
    </location>
</feature>
<reference evidence="12" key="1">
    <citation type="journal article" date="2019" name="bioRxiv">
        <title>The Genome of the Zebra Mussel, Dreissena polymorpha: A Resource for Invasive Species Research.</title>
        <authorList>
            <person name="McCartney M.A."/>
            <person name="Auch B."/>
            <person name="Kono T."/>
            <person name="Mallez S."/>
            <person name="Zhang Y."/>
            <person name="Obille A."/>
            <person name="Becker A."/>
            <person name="Abrahante J.E."/>
            <person name="Garbe J."/>
            <person name="Badalamenti J.P."/>
            <person name="Herman A."/>
            <person name="Mangelson H."/>
            <person name="Liachko I."/>
            <person name="Sullivan S."/>
            <person name="Sone E.D."/>
            <person name="Koren S."/>
            <person name="Silverstein K.A.T."/>
            <person name="Beckman K.B."/>
            <person name="Gohl D.M."/>
        </authorList>
    </citation>
    <scope>NUCLEOTIDE SEQUENCE</scope>
    <source>
        <strain evidence="12">Duluth1</strain>
        <tissue evidence="12">Whole animal</tissue>
    </source>
</reference>
<evidence type="ECO:0000256" key="3">
    <source>
        <dbReference type="ARBA" id="ARBA00022737"/>
    </source>
</evidence>
<gene>
    <name evidence="12" type="ORF">DPMN_021616</name>
</gene>
<keyword evidence="5" id="KW-0862">Zinc</keyword>
<evidence type="ECO:0000256" key="8">
    <source>
        <dbReference type="ARBA" id="ARBA00023242"/>
    </source>
</evidence>
<evidence type="ECO:0000256" key="5">
    <source>
        <dbReference type="ARBA" id="ARBA00022833"/>
    </source>
</evidence>
<evidence type="ECO:0000313" key="13">
    <source>
        <dbReference type="Proteomes" id="UP000828390"/>
    </source>
</evidence>
<dbReference type="InterPro" id="IPR051565">
    <property type="entry name" value="Sal_C2H2-zinc-finger"/>
</dbReference>
<evidence type="ECO:0000256" key="10">
    <source>
        <dbReference type="PROSITE-ProRule" id="PRU00042"/>
    </source>
</evidence>
<dbReference type="InterPro" id="IPR013087">
    <property type="entry name" value="Znf_C2H2_type"/>
</dbReference>
<evidence type="ECO:0000256" key="1">
    <source>
        <dbReference type="ARBA" id="ARBA00004123"/>
    </source>
</evidence>
<keyword evidence="4 10" id="KW-0863">Zinc-finger</keyword>
<keyword evidence="2" id="KW-0479">Metal-binding</keyword>
<dbReference type="PROSITE" id="PS00028">
    <property type="entry name" value="ZINC_FINGER_C2H2_1"/>
    <property type="match status" value="1"/>
</dbReference>
<dbReference type="PROSITE" id="PS50157">
    <property type="entry name" value="ZINC_FINGER_C2H2_2"/>
    <property type="match status" value="3"/>
</dbReference>
<comment type="caution">
    <text evidence="12">The sequence shown here is derived from an EMBL/GenBank/DDBJ whole genome shotgun (WGS) entry which is preliminary data.</text>
</comment>
<dbReference type="FunFam" id="3.30.160.60:FF:002343">
    <property type="entry name" value="Zinc finger protein 33A"/>
    <property type="match status" value="1"/>
</dbReference>
<dbReference type="GO" id="GO:0008270">
    <property type="term" value="F:zinc ion binding"/>
    <property type="evidence" value="ECO:0007669"/>
    <property type="project" value="UniProtKB-KW"/>
</dbReference>
<dbReference type="GO" id="GO:0000978">
    <property type="term" value="F:RNA polymerase II cis-regulatory region sequence-specific DNA binding"/>
    <property type="evidence" value="ECO:0007669"/>
    <property type="project" value="TreeGrafter"/>
</dbReference>
<dbReference type="EMBL" id="JAIWYP010000001">
    <property type="protein sequence ID" value="KAH3897428.1"/>
    <property type="molecule type" value="Genomic_DNA"/>
</dbReference>
<comment type="similarity">
    <text evidence="9">Belongs to the sal C2H2-type zinc-finger protein family.</text>
</comment>
<evidence type="ECO:0000256" key="4">
    <source>
        <dbReference type="ARBA" id="ARBA00022771"/>
    </source>
</evidence>
<keyword evidence="8" id="KW-0539">Nucleus</keyword>
<evidence type="ECO:0000256" key="9">
    <source>
        <dbReference type="ARBA" id="ARBA00038474"/>
    </source>
</evidence>
<accession>A0A9D4NMH0</accession>
<feature type="domain" description="C2H2-type" evidence="11">
    <location>
        <begin position="142"/>
        <end position="170"/>
    </location>
</feature>
<comment type="subcellular location">
    <subcellularLocation>
        <location evidence="1">Nucleus</location>
    </subcellularLocation>
</comment>
<dbReference type="SMART" id="SM00355">
    <property type="entry name" value="ZnF_C2H2"/>
    <property type="match status" value="1"/>
</dbReference>
<protein>
    <recommendedName>
        <fullName evidence="11">C2H2-type domain-containing protein</fullName>
    </recommendedName>
</protein>